<organism evidence="2 3">
    <name type="scientific">Pandoraea iniqua</name>
    <dbReference type="NCBI Taxonomy" id="2508288"/>
    <lineage>
        <taxon>Bacteria</taxon>
        <taxon>Pseudomonadati</taxon>
        <taxon>Pseudomonadota</taxon>
        <taxon>Betaproteobacteria</taxon>
        <taxon>Burkholderiales</taxon>
        <taxon>Burkholderiaceae</taxon>
        <taxon>Pandoraea</taxon>
    </lineage>
</organism>
<reference evidence="2 3" key="1">
    <citation type="submission" date="2019-08" db="EMBL/GenBank/DDBJ databases">
        <authorList>
            <person name="Peeters C."/>
        </authorList>
    </citation>
    <scope>NUCLEOTIDE SEQUENCE [LARGE SCALE GENOMIC DNA]</scope>
    <source>
        <strain evidence="2 3">LMG 31115</strain>
    </source>
</reference>
<name>A0A5E4VE44_9BURK</name>
<evidence type="ECO:0000259" key="1">
    <source>
        <dbReference type="Pfam" id="PF00364"/>
    </source>
</evidence>
<dbReference type="Gene3D" id="2.40.50.100">
    <property type="match status" value="1"/>
</dbReference>
<accession>A0A5E4VE44</accession>
<dbReference type="SUPFAM" id="SSF51230">
    <property type="entry name" value="Single hybrid motif"/>
    <property type="match status" value="1"/>
</dbReference>
<sequence>MNVDFAVELMGWFSTSNQRELDYKDQSIRLVLKKDAAPVVSVEAAPALTPDGAAQMPGFTAQATGRFVHKHPLDSNPSAVTGRQVETGEIIGFLQIGEVLSAVEAPFAGQISEIKKPDGALTGFGDVLMSVVVNGPL</sequence>
<feature type="domain" description="Lipoyl-binding" evidence="1">
    <location>
        <begin position="64"/>
        <end position="130"/>
    </location>
</feature>
<evidence type="ECO:0000313" key="3">
    <source>
        <dbReference type="Proteomes" id="UP000333828"/>
    </source>
</evidence>
<keyword evidence="3" id="KW-1185">Reference proteome</keyword>
<dbReference type="Proteomes" id="UP000333828">
    <property type="component" value="Unassembled WGS sequence"/>
</dbReference>
<proteinExistence type="predicted"/>
<dbReference type="InterPro" id="IPR000089">
    <property type="entry name" value="Biotin_lipoyl"/>
</dbReference>
<dbReference type="EMBL" id="CABPSI010000003">
    <property type="protein sequence ID" value="VVE10053.1"/>
    <property type="molecule type" value="Genomic_DNA"/>
</dbReference>
<evidence type="ECO:0000313" key="2">
    <source>
        <dbReference type="EMBL" id="VVE10053.1"/>
    </source>
</evidence>
<dbReference type="Pfam" id="PF00364">
    <property type="entry name" value="Biotin_lipoyl"/>
    <property type="match status" value="1"/>
</dbReference>
<dbReference type="InterPro" id="IPR011053">
    <property type="entry name" value="Single_hybrid_motif"/>
</dbReference>
<protein>
    <recommendedName>
        <fullName evidence="1">Lipoyl-binding domain-containing protein</fullName>
    </recommendedName>
</protein>
<dbReference type="RefSeq" id="WP_150684393.1">
    <property type="nucleotide sequence ID" value="NZ_CABPSI010000003.1"/>
</dbReference>
<gene>
    <name evidence="2" type="ORF">PIN31115_02569</name>
</gene>
<dbReference type="AlphaFoldDB" id="A0A5E4VE44"/>